<organism evidence="1 2">
    <name type="scientific">Pholiota conissans</name>
    <dbReference type="NCBI Taxonomy" id="109636"/>
    <lineage>
        <taxon>Eukaryota</taxon>
        <taxon>Fungi</taxon>
        <taxon>Dikarya</taxon>
        <taxon>Basidiomycota</taxon>
        <taxon>Agaricomycotina</taxon>
        <taxon>Agaricomycetes</taxon>
        <taxon>Agaricomycetidae</taxon>
        <taxon>Agaricales</taxon>
        <taxon>Agaricineae</taxon>
        <taxon>Strophariaceae</taxon>
        <taxon>Pholiota</taxon>
    </lineage>
</organism>
<gene>
    <name evidence="1" type="ORF">BDN70DRAFT_924223</name>
</gene>
<dbReference type="Proteomes" id="UP000807469">
    <property type="component" value="Unassembled WGS sequence"/>
</dbReference>
<dbReference type="AlphaFoldDB" id="A0A9P5YSJ9"/>
<proteinExistence type="predicted"/>
<dbReference type="PANTHER" id="PTHR10622">
    <property type="entry name" value="HET DOMAIN-CONTAINING PROTEIN"/>
    <property type="match status" value="1"/>
</dbReference>
<reference evidence="1" key="1">
    <citation type="submission" date="2020-11" db="EMBL/GenBank/DDBJ databases">
        <authorList>
            <consortium name="DOE Joint Genome Institute"/>
            <person name="Ahrendt S."/>
            <person name="Riley R."/>
            <person name="Andreopoulos W."/>
            <person name="Labutti K."/>
            <person name="Pangilinan J."/>
            <person name="Ruiz-Duenas F.J."/>
            <person name="Barrasa J.M."/>
            <person name="Sanchez-Garcia M."/>
            <person name="Camarero S."/>
            <person name="Miyauchi S."/>
            <person name="Serrano A."/>
            <person name="Linde D."/>
            <person name="Babiker R."/>
            <person name="Drula E."/>
            <person name="Ayuso-Fernandez I."/>
            <person name="Pacheco R."/>
            <person name="Padilla G."/>
            <person name="Ferreira P."/>
            <person name="Barriuso J."/>
            <person name="Kellner H."/>
            <person name="Castanera R."/>
            <person name="Alfaro M."/>
            <person name="Ramirez L."/>
            <person name="Pisabarro A.G."/>
            <person name="Kuo A."/>
            <person name="Tritt A."/>
            <person name="Lipzen A."/>
            <person name="He G."/>
            <person name="Yan M."/>
            <person name="Ng V."/>
            <person name="Cullen D."/>
            <person name="Martin F."/>
            <person name="Rosso M.-N."/>
            <person name="Henrissat B."/>
            <person name="Hibbett D."/>
            <person name="Martinez A.T."/>
            <person name="Grigoriev I.V."/>
        </authorList>
    </citation>
    <scope>NUCLEOTIDE SEQUENCE</scope>
    <source>
        <strain evidence="1">CIRM-BRFM 674</strain>
    </source>
</reference>
<accession>A0A9P5YSJ9</accession>
<dbReference type="PANTHER" id="PTHR10622:SF10">
    <property type="entry name" value="HET DOMAIN-CONTAINING PROTEIN"/>
    <property type="match status" value="1"/>
</dbReference>
<dbReference type="EMBL" id="MU155348">
    <property type="protein sequence ID" value="KAF9475083.1"/>
    <property type="molecule type" value="Genomic_DNA"/>
</dbReference>
<evidence type="ECO:0000313" key="2">
    <source>
        <dbReference type="Proteomes" id="UP000807469"/>
    </source>
</evidence>
<dbReference type="OrthoDB" id="674604at2759"/>
<sequence>MQTDPWFTRGWTLRELLAPHYTKFYNKHWQELIEVDIVDAKRKERIMKQINIATAISRDEMSNIHEVPISRRIQLEATRQITRDEDTMRIFNVSIATAYGEGAKRAFYRLLQEIVATSIRALDIFNGAKVNVEGFDEWDCLSHILASSPQYYLKGSSHPELSLERHMQPLALTHLGVRVLTFRWQSSNSQRVGSPVPSPSRKYASLYL</sequence>
<name>A0A9P5YSJ9_9AGAR</name>
<protein>
    <recommendedName>
        <fullName evidence="3">Heterokaryon incompatibility domain-containing protein</fullName>
    </recommendedName>
</protein>
<keyword evidence="2" id="KW-1185">Reference proteome</keyword>
<comment type="caution">
    <text evidence="1">The sequence shown here is derived from an EMBL/GenBank/DDBJ whole genome shotgun (WGS) entry which is preliminary data.</text>
</comment>
<evidence type="ECO:0000313" key="1">
    <source>
        <dbReference type="EMBL" id="KAF9475083.1"/>
    </source>
</evidence>
<evidence type="ECO:0008006" key="3">
    <source>
        <dbReference type="Google" id="ProtNLM"/>
    </source>
</evidence>